<evidence type="ECO:0008006" key="3">
    <source>
        <dbReference type="Google" id="ProtNLM"/>
    </source>
</evidence>
<reference evidence="1 2" key="1">
    <citation type="journal article" date="2012" name="J. Bacteriol.">
        <title>Draft Genome Sequence of the Extremely Halophilic Archaeon Halogranum salarium B-1T.</title>
        <authorList>
            <person name="Kim K.K."/>
            <person name="Lee K.C."/>
            <person name="Lee J.S."/>
        </authorList>
    </citation>
    <scope>NUCLEOTIDE SEQUENCE [LARGE SCALE GENOMIC DNA]</scope>
    <source>
        <strain evidence="1 2">B-1</strain>
    </source>
</reference>
<protein>
    <recommendedName>
        <fullName evidence="3">Major cell surface glycoprotein</fullName>
    </recommendedName>
</protein>
<gene>
    <name evidence="1" type="ORF">HSB1_45290</name>
</gene>
<dbReference type="EMBL" id="ALJD01000016">
    <property type="protein sequence ID" value="EJN57143.1"/>
    <property type="molecule type" value="Genomic_DNA"/>
</dbReference>
<evidence type="ECO:0000313" key="1">
    <source>
        <dbReference type="EMBL" id="EJN57143.1"/>
    </source>
</evidence>
<accession>J2ZVT8</accession>
<dbReference type="AlphaFoldDB" id="J2ZVT8"/>
<dbReference type="eggNOG" id="arCOG03906">
    <property type="taxonomic scope" value="Archaea"/>
</dbReference>
<proteinExistence type="predicted"/>
<name>J2ZVT8_9EURY</name>
<dbReference type="Proteomes" id="UP000007813">
    <property type="component" value="Unassembled WGS sequence"/>
</dbReference>
<evidence type="ECO:0000313" key="2">
    <source>
        <dbReference type="Proteomes" id="UP000007813"/>
    </source>
</evidence>
<comment type="caution">
    <text evidence="1">The sequence shown here is derived from an EMBL/GenBank/DDBJ whole genome shotgun (WGS) entry which is preliminary data.</text>
</comment>
<sequence length="282" mass="29642">MAPVDSTVILDINEQVATEDGTVAVRGVARGPDRVLVFFVDRRGGYASTVLTVDENDEFEDDDVALVTLRGEPMAEGLVVAGVFAAGRDGVVGDGEIRGFTRADIEALDENTRQQILADSSGRLTGPGLTQRQVLEVLFAESVGEDGSDDLSVEDVFVLTDGQTTIETVTASSPGNTNATTARSFSPGETIVVQGLTNRKPVDTTIFVDVVDGPNASMFEFTSTDEWGTDGVWSVSIPVPADAEAGTYTIRADDGDETDSVEVTILPSRGNTTASGNSSSRP</sequence>
<organism evidence="1 2">
    <name type="scientific">Halogranum salarium B-1</name>
    <dbReference type="NCBI Taxonomy" id="1210908"/>
    <lineage>
        <taxon>Archaea</taxon>
        <taxon>Methanobacteriati</taxon>
        <taxon>Methanobacteriota</taxon>
        <taxon>Stenosarchaea group</taxon>
        <taxon>Halobacteria</taxon>
        <taxon>Halobacteriales</taxon>
        <taxon>Haloferacaceae</taxon>
    </lineage>
</organism>